<proteinExistence type="predicted"/>
<dbReference type="Proteomes" id="UP000680206">
    <property type="component" value="Unassembled WGS sequence"/>
</dbReference>
<comment type="caution">
    <text evidence="1">The sequence shown here is derived from an EMBL/GenBank/DDBJ whole genome shotgun (WGS) entry which is preliminary data.</text>
</comment>
<gene>
    <name evidence="1" type="ORF">J4709_34915</name>
</gene>
<protein>
    <submittedName>
        <fullName evidence="1">Uncharacterized protein</fullName>
    </submittedName>
</protein>
<evidence type="ECO:0000313" key="1">
    <source>
        <dbReference type="EMBL" id="MBO2462773.1"/>
    </source>
</evidence>
<name>A0ABS3S2K1_9ACTN</name>
<dbReference type="EMBL" id="JAGEPF010000023">
    <property type="protein sequence ID" value="MBO2462773.1"/>
    <property type="molecule type" value="Genomic_DNA"/>
</dbReference>
<keyword evidence="2" id="KW-1185">Reference proteome</keyword>
<sequence length="276" mass="30425">MPAQIMPAQTELAQTKPAQAARGDLGPNQLAVRLGLTRWQLRLGREHGLLPEPDLDGERWSARLAGECADRRDQVAARFGDEPPVGAIRAASRLAVRTGLDVERRDVEVLVAREDLDVVSSFRGHPLYLLRDLDALDPRAVREVVSARKGPLFDSVDAGGAVAILGWPRKTFDRIAGERALATDRFGRYALADIHALAADEDLAQEVRDEKLRRALAKSRRAETDIEDVVRGWMLRCTAYLDRDADQPPDPALLGRAIRSLVGTRAESAGYERESV</sequence>
<reference evidence="1 2" key="1">
    <citation type="submission" date="2021-03" db="EMBL/GenBank/DDBJ databases">
        <title>Actinomadura violae sp. nov., isolated from lichen in Thailand.</title>
        <authorList>
            <person name="Kanchanasin P."/>
            <person name="Saeng-In P."/>
            <person name="Phongsopitanun W."/>
            <person name="Yuki M."/>
            <person name="Kudo T."/>
            <person name="Ohkuma M."/>
            <person name="Tanasupawat S."/>
        </authorList>
    </citation>
    <scope>NUCLEOTIDE SEQUENCE [LARGE SCALE GENOMIC DNA]</scope>
    <source>
        <strain evidence="1 2">LCR2-06</strain>
    </source>
</reference>
<organism evidence="1 2">
    <name type="scientific">Actinomadura violacea</name>
    <dbReference type="NCBI Taxonomy" id="2819934"/>
    <lineage>
        <taxon>Bacteria</taxon>
        <taxon>Bacillati</taxon>
        <taxon>Actinomycetota</taxon>
        <taxon>Actinomycetes</taxon>
        <taxon>Streptosporangiales</taxon>
        <taxon>Thermomonosporaceae</taxon>
        <taxon>Actinomadura</taxon>
    </lineage>
</organism>
<accession>A0ABS3S2K1</accession>
<dbReference type="RefSeq" id="WP_208247321.1">
    <property type="nucleotide sequence ID" value="NZ_JAGEPF010000023.1"/>
</dbReference>
<evidence type="ECO:0000313" key="2">
    <source>
        <dbReference type="Proteomes" id="UP000680206"/>
    </source>
</evidence>